<dbReference type="GO" id="GO:0016705">
    <property type="term" value="F:oxidoreductase activity, acting on paired donors, with incorporation or reduction of molecular oxygen"/>
    <property type="evidence" value="ECO:0007669"/>
    <property type="project" value="InterPro"/>
</dbReference>
<dbReference type="GO" id="GO:0020037">
    <property type="term" value="F:heme binding"/>
    <property type="evidence" value="ECO:0007669"/>
    <property type="project" value="InterPro"/>
</dbReference>
<evidence type="ECO:0000313" key="4">
    <source>
        <dbReference type="Proteomes" id="UP000190037"/>
    </source>
</evidence>
<comment type="caution">
    <text evidence="3">The sequence shown here is derived from an EMBL/GenBank/DDBJ whole genome shotgun (WGS) entry which is preliminary data.</text>
</comment>
<dbReference type="SUPFAM" id="SSF48264">
    <property type="entry name" value="Cytochrome P450"/>
    <property type="match status" value="1"/>
</dbReference>
<gene>
    <name evidence="3" type="ORF">B4N89_40825</name>
</gene>
<dbReference type="STRING" id="159449.B4N89_40825"/>
<dbReference type="EMBL" id="MWQN01000004">
    <property type="protein sequence ID" value="OPC76941.1"/>
    <property type="molecule type" value="Genomic_DNA"/>
</dbReference>
<protein>
    <recommendedName>
        <fullName evidence="5">Cytochrome P450</fullName>
    </recommendedName>
</protein>
<keyword evidence="2" id="KW-1133">Transmembrane helix</keyword>
<sequence>MSRFGGTRCSRPSIVIGTRSGVVRADDAPRMSEDELTDQIVTFYTAGMATSSATLAWALHLLARHPDIRRRLHEEVDTVVDDTASLEDLPALLLIGRIVTESLRPYPPVWILTRATSVGTALGALGSRPGPPSSTAPA</sequence>
<dbReference type="GO" id="GO:0005506">
    <property type="term" value="F:iron ion binding"/>
    <property type="evidence" value="ECO:0007669"/>
    <property type="project" value="InterPro"/>
</dbReference>
<proteinExistence type="inferred from homology"/>
<evidence type="ECO:0000256" key="1">
    <source>
        <dbReference type="ARBA" id="ARBA00010617"/>
    </source>
</evidence>
<keyword evidence="2" id="KW-0812">Transmembrane</keyword>
<keyword evidence="4" id="KW-1185">Reference proteome</keyword>
<dbReference type="AlphaFoldDB" id="A0A1T3NJY7"/>
<dbReference type="InterPro" id="IPR001128">
    <property type="entry name" value="Cyt_P450"/>
</dbReference>
<dbReference type="Proteomes" id="UP000190037">
    <property type="component" value="Unassembled WGS sequence"/>
</dbReference>
<reference evidence="3 4" key="1">
    <citation type="submission" date="2017-03" db="EMBL/GenBank/DDBJ databases">
        <title>Draft genome sequence of Streptomyces scabrisporus NF3, endophyte isolated from Amphipterygium adstringens.</title>
        <authorList>
            <person name="Vazquez M."/>
            <person name="Ceapa C.D."/>
            <person name="Rodriguez Luna D."/>
            <person name="Sanchez Esquivel S."/>
        </authorList>
    </citation>
    <scope>NUCLEOTIDE SEQUENCE [LARGE SCALE GENOMIC DNA]</scope>
    <source>
        <strain evidence="3 4">NF3</strain>
    </source>
</reference>
<organism evidence="3 4">
    <name type="scientific">Embleya scabrispora</name>
    <dbReference type="NCBI Taxonomy" id="159449"/>
    <lineage>
        <taxon>Bacteria</taxon>
        <taxon>Bacillati</taxon>
        <taxon>Actinomycetota</taxon>
        <taxon>Actinomycetes</taxon>
        <taxon>Kitasatosporales</taxon>
        <taxon>Streptomycetaceae</taxon>
        <taxon>Embleya</taxon>
    </lineage>
</organism>
<evidence type="ECO:0000256" key="2">
    <source>
        <dbReference type="SAM" id="Phobius"/>
    </source>
</evidence>
<keyword evidence="2" id="KW-0472">Membrane</keyword>
<dbReference type="InterPro" id="IPR036396">
    <property type="entry name" value="Cyt_P450_sf"/>
</dbReference>
<dbReference type="Gene3D" id="1.10.630.10">
    <property type="entry name" value="Cytochrome P450"/>
    <property type="match status" value="1"/>
</dbReference>
<accession>A0A1T3NJY7</accession>
<dbReference type="GO" id="GO:0004497">
    <property type="term" value="F:monooxygenase activity"/>
    <property type="evidence" value="ECO:0007669"/>
    <property type="project" value="InterPro"/>
</dbReference>
<dbReference type="PANTHER" id="PTHR24305">
    <property type="entry name" value="CYTOCHROME P450"/>
    <property type="match status" value="1"/>
</dbReference>
<dbReference type="InterPro" id="IPR050121">
    <property type="entry name" value="Cytochrome_P450_monoxygenase"/>
</dbReference>
<evidence type="ECO:0000313" key="3">
    <source>
        <dbReference type="EMBL" id="OPC76941.1"/>
    </source>
</evidence>
<evidence type="ECO:0008006" key="5">
    <source>
        <dbReference type="Google" id="ProtNLM"/>
    </source>
</evidence>
<comment type="similarity">
    <text evidence="1">Belongs to the cytochrome P450 family.</text>
</comment>
<dbReference type="Pfam" id="PF00067">
    <property type="entry name" value="p450"/>
    <property type="match status" value="1"/>
</dbReference>
<name>A0A1T3NJY7_9ACTN</name>
<dbReference type="PANTHER" id="PTHR24305:SF166">
    <property type="entry name" value="CYTOCHROME P450 12A4, MITOCHONDRIAL-RELATED"/>
    <property type="match status" value="1"/>
</dbReference>
<feature type="transmembrane region" description="Helical" evidence="2">
    <location>
        <begin position="41"/>
        <end position="63"/>
    </location>
</feature>